<reference evidence="2" key="1">
    <citation type="submission" date="2022-11" db="UniProtKB">
        <authorList>
            <consortium name="WormBaseParasite"/>
        </authorList>
    </citation>
    <scope>IDENTIFICATION</scope>
</reference>
<sequence>MDFLSSMTNNSDQMISLSAQPSPSASSLHATSLDHPSALSAPSTPTGVTDIGLLAGLVAGSSSATTASGDDKEERPSLSYKDLIIEAIESVPDKRLKLSEIYQVSFFF</sequence>
<evidence type="ECO:0000313" key="1">
    <source>
        <dbReference type="Proteomes" id="UP000887580"/>
    </source>
</evidence>
<accession>A0AC35F1R2</accession>
<evidence type="ECO:0000313" key="2">
    <source>
        <dbReference type="WBParaSite" id="PS1159_v2.g12758.t1"/>
    </source>
</evidence>
<organism evidence="1 2">
    <name type="scientific">Panagrolaimus sp. PS1159</name>
    <dbReference type="NCBI Taxonomy" id="55785"/>
    <lineage>
        <taxon>Eukaryota</taxon>
        <taxon>Metazoa</taxon>
        <taxon>Ecdysozoa</taxon>
        <taxon>Nematoda</taxon>
        <taxon>Chromadorea</taxon>
        <taxon>Rhabditida</taxon>
        <taxon>Tylenchina</taxon>
        <taxon>Panagrolaimomorpha</taxon>
        <taxon>Panagrolaimoidea</taxon>
        <taxon>Panagrolaimidae</taxon>
        <taxon>Panagrolaimus</taxon>
    </lineage>
</organism>
<name>A0AC35F1R2_9BILA</name>
<dbReference type="Proteomes" id="UP000887580">
    <property type="component" value="Unplaced"/>
</dbReference>
<dbReference type="WBParaSite" id="PS1159_v2.g12758.t1">
    <property type="protein sequence ID" value="PS1159_v2.g12758.t1"/>
    <property type="gene ID" value="PS1159_v2.g12758"/>
</dbReference>
<proteinExistence type="predicted"/>
<protein>
    <submittedName>
        <fullName evidence="2">Fork-head domain-containing protein</fullName>
    </submittedName>
</protein>